<evidence type="ECO:0000256" key="5">
    <source>
        <dbReference type="ARBA" id="ARBA00022676"/>
    </source>
</evidence>
<evidence type="ECO:0000256" key="4">
    <source>
        <dbReference type="ARBA" id="ARBA00022519"/>
    </source>
</evidence>
<dbReference type="Proteomes" id="UP000199706">
    <property type="component" value="Unassembled WGS sequence"/>
</dbReference>
<dbReference type="GO" id="GO:0005829">
    <property type="term" value="C:cytosol"/>
    <property type="evidence" value="ECO:0007669"/>
    <property type="project" value="TreeGrafter"/>
</dbReference>
<proteinExistence type="inferred from homology"/>
<dbReference type="AlphaFoldDB" id="A0A1G7W3R9"/>
<protein>
    <recommendedName>
        <fullName evidence="11">Lipopolysaccharide heptosyltransferase 1</fullName>
        <ecNumber evidence="10">2.4.99.23</ecNumber>
    </recommendedName>
    <alternativeName>
        <fullName evidence="12">ADP-heptose:lipopolysaccharide heptosyltransferase I</fullName>
    </alternativeName>
</protein>
<comment type="pathway">
    <text evidence="2">Bacterial outer membrane biogenesis; LPS core biosynthesis.</text>
</comment>
<comment type="similarity">
    <text evidence="9">Belongs to the glycosyltransferase 9 family.</text>
</comment>
<dbReference type="GO" id="GO:0009244">
    <property type="term" value="P:lipopolysaccharide core region biosynthetic process"/>
    <property type="evidence" value="ECO:0007669"/>
    <property type="project" value="InterPro"/>
</dbReference>
<dbReference type="InterPro" id="IPR051199">
    <property type="entry name" value="LPS_LOS_Heptosyltrfase"/>
</dbReference>
<evidence type="ECO:0000256" key="7">
    <source>
        <dbReference type="ARBA" id="ARBA00022985"/>
    </source>
</evidence>
<dbReference type="NCBIfam" id="TIGR02193">
    <property type="entry name" value="heptsyl_trn_I"/>
    <property type="match status" value="1"/>
</dbReference>
<keyword evidence="3" id="KW-1003">Cell membrane</keyword>
<evidence type="ECO:0000256" key="3">
    <source>
        <dbReference type="ARBA" id="ARBA00022475"/>
    </source>
</evidence>
<dbReference type="GO" id="GO:0005886">
    <property type="term" value="C:plasma membrane"/>
    <property type="evidence" value="ECO:0007669"/>
    <property type="project" value="UniProtKB-SubCell"/>
</dbReference>
<organism evidence="14 15">
    <name type="scientific">Paraburkholderia phenazinium</name>
    <dbReference type="NCBI Taxonomy" id="60549"/>
    <lineage>
        <taxon>Bacteria</taxon>
        <taxon>Pseudomonadati</taxon>
        <taxon>Pseudomonadota</taxon>
        <taxon>Betaproteobacteria</taxon>
        <taxon>Burkholderiales</taxon>
        <taxon>Burkholderiaceae</taxon>
        <taxon>Paraburkholderia</taxon>
    </lineage>
</organism>
<keyword evidence="8" id="KW-0472">Membrane</keyword>
<evidence type="ECO:0000256" key="9">
    <source>
        <dbReference type="ARBA" id="ARBA00043995"/>
    </source>
</evidence>
<dbReference type="RefSeq" id="WP_090684684.1">
    <property type="nucleotide sequence ID" value="NZ_FNCJ01000004.1"/>
</dbReference>
<gene>
    <name evidence="14" type="ORF">SAMN05216466_104387</name>
</gene>
<evidence type="ECO:0000256" key="2">
    <source>
        <dbReference type="ARBA" id="ARBA00004713"/>
    </source>
</evidence>
<dbReference type="EMBL" id="FNCJ01000004">
    <property type="protein sequence ID" value="SDG66577.1"/>
    <property type="molecule type" value="Genomic_DNA"/>
</dbReference>
<evidence type="ECO:0000313" key="15">
    <source>
        <dbReference type="Proteomes" id="UP000199706"/>
    </source>
</evidence>
<dbReference type="PANTHER" id="PTHR30160">
    <property type="entry name" value="TETRAACYLDISACCHARIDE 4'-KINASE-RELATED"/>
    <property type="match status" value="1"/>
</dbReference>
<dbReference type="SUPFAM" id="SSF53756">
    <property type="entry name" value="UDP-Glycosyltransferase/glycogen phosphorylase"/>
    <property type="match status" value="1"/>
</dbReference>
<keyword evidence="6 14" id="KW-0808">Transferase</keyword>
<comment type="catalytic activity">
    <reaction evidence="13">
        <text>an alpha-Kdo-(2-&gt;4)-alpha-Kdo-(2-&gt;6)-lipid A + ADP-L-glycero-beta-D-manno-heptose = an L-alpha-D-Hep-(1-&gt;5)-[alpha-Kdo-(2-&gt;4)]-alpha-Kdo-(2-&gt;6)-lipid A + ADP + H(+)</text>
        <dbReference type="Rhea" id="RHEA:74067"/>
        <dbReference type="ChEBI" id="CHEBI:15378"/>
        <dbReference type="ChEBI" id="CHEBI:61506"/>
        <dbReference type="ChEBI" id="CHEBI:176431"/>
        <dbReference type="ChEBI" id="CHEBI:193068"/>
        <dbReference type="ChEBI" id="CHEBI:456216"/>
        <dbReference type="EC" id="2.4.99.23"/>
    </reaction>
</comment>
<evidence type="ECO:0000256" key="1">
    <source>
        <dbReference type="ARBA" id="ARBA00004515"/>
    </source>
</evidence>
<keyword evidence="5" id="KW-0328">Glycosyltransferase</keyword>
<name>A0A1G7W3R9_9BURK</name>
<dbReference type="InterPro" id="IPR002201">
    <property type="entry name" value="Glyco_trans_9"/>
</dbReference>
<evidence type="ECO:0000256" key="8">
    <source>
        <dbReference type="ARBA" id="ARBA00023136"/>
    </source>
</evidence>
<sequence>MKRILIVKVTSLGDIVQALPVIADIKRAFPGVQVDWAADEAFAEVVHWSQSVDRVLCAPLRRFKKARRWADFKAIAASIGELRAYRYDYIIDIQGVYKSAIIAFLARSSRRFGYRNKDLGERGAAFAYTGRFGPRPLGNAWQGMRISVGEVLGYQPEGPAVYDLKLPEAGAPVFDAADSSAATAAPIAALFHATSKDDKKWPVAHWAAVGCELVQRGFRVVLPWGSSGEREAAVEIAAQVPGATVLPQLSVTEIAQMIDACSLVIGTDTGFVHVAHALQKRTVMIFVATSPEHFGIEAPFRSISIGDGHSVPPVSEALQAIDYVHTYPLNAAEVAAATAAAVALKQSATAA</sequence>
<accession>A0A1G7W3R9</accession>
<dbReference type="GO" id="GO:0008713">
    <property type="term" value="F:ADP-heptose-lipopolysaccharide heptosyltransferase activity"/>
    <property type="evidence" value="ECO:0007669"/>
    <property type="project" value="TreeGrafter"/>
</dbReference>
<keyword evidence="7" id="KW-0448">Lipopolysaccharide biosynthesis</keyword>
<keyword evidence="4" id="KW-0997">Cell inner membrane</keyword>
<dbReference type="Pfam" id="PF01075">
    <property type="entry name" value="Glyco_transf_9"/>
    <property type="match status" value="1"/>
</dbReference>
<dbReference type="OrthoDB" id="9767552at2"/>
<evidence type="ECO:0000313" key="14">
    <source>
        <dbReference type="EMBL" id="SDG66577.1"/>
    </source>
</evidence>
<dbReference type="CDD" id="cd03789">
    <property type="entry name" value="GT9_LPS_heptosyltransferase"/>
    <property type="match status" value="1"/>
</dbReference>
<evidence type="ECO:0000256" key="13">
    <source>
        <dbReference type="ARBA" id="ARBA00049201"/>
    </source>
</evidence>
<reference evidence="14 15" key="1">
    <citation type="submission" date="2016-10" db="EMBL/GenBank/DDBJ databases">
        <authorList>
            <person name="de Groot N.N."/>
        </authorList>
    </citation>
    <scope>NUCLEOTIDE SEQUENCE [LARGE SCALE GENOMIC DNA]</scope>
    <source>
        <strain evidence="14 15">LMG 2247</strain>
    </source>
</reference>
<dbReference type="EC" id="2.4.99.23" evidence="10"/>
<evidence type="ECO:0000256" key="10">
    <source>
        <dbReference type="ARBA" id="ARBA00044041"/>
    </source>
</evidence>
<comment type="subcellular location">
    <subcellularLocation>
        <location evidence="1">Cell inner membrane</location>
        <topology evidence="1">Peripheral membrane protein</topology>
        <orientation evidence="1">Cytoplasmic side</orientation>
    </subcellularLocation>
</comment>
<evidence type="ECO:0000256" key="12">
    <source>
        <dbReference type="ARBA" id="ARBA00044330"/>
    </source>
</evidence>
<dbReference type="Gene3D" id="3.40.50.2000">
    <property type="entry name" value="Glycogen Phosphorylase B"/>
    <property type="match status" value="2"/>
</dbReference>
<evidence type="ECO:0000256" key="6">
    <source>
        <dbReference type="ARBA" id="ARBA00022679"/>
    </source>
</evidence>
<dbReference type="PANTHER" id="PTHR30160:SF19">
    <property type="entry name" value="LIPOPOLYSACCHARIDE HEPTOSYLTRANSFERASE 1"/>
    <property type="match status" value="1"/>
</dbReference>
<evidence type="ECO:0000256" key="11">
    <source>
        <dbReference type="ARBA" id="ARBA00044190"/>
    </source>
</evidence>
<dbReference type="InterPro" id="IPR011908">
    <property type="entry name" value="LipoPS_heptosylTferase-I"/>
</dbReference>